<protein>
    <recommendedName>
        <fullName evidence="7">Gram-positive cocci surface proteins LPxTG domain-containing protein</fullName>
    </recommendedName>
</protein>
<keyword evidence="11" id="KW-1185">Reference proteome</keyword>
<evidence type="ECO:0000256" key="1">
    <source>
        <dbReference type="ARBA" id="ARBA00022512"/>
    </source>
</evidence>
<keyword evidence="3" id="KW-0732">Signal</keyword>
<dbReference type="Proteomes" id="UP000195859">
    <property type="component" value="Unassembled WGS sequence"/>
</dbReference>
<evidence type="ECO:0000259" key="7">
    <source>
        <dbReference type="PROSITE" id="PS50847"/>
    </source>
</evidence>
<feature type="region of interest" description="Disordered" evidence="5">
    <location>
        <begin position="1"/>
        <end position="22"/>
    </location>
</feature>
<organism evidence="9 10">
    <name type="scientific">Lactobacillus gallinarum</name>
    <dbReference type="NCBI Taxonomy" id="52242"/>
    <lineage>
        <taxon>Bacteria</taxon>
        <taxon>Bacillati</taxon>
        <taxon>Bacillota</taxon>
        <taxon>Bacilli</taxon>
        <taxon>Lactobacillales</taxon>
        <taxon>Lactobacillaceae</taxon>
        <taxon>Lactobacillus</taxon>
    </lineage>
</organism>
<evidence type="ECO:0000256" key="3">
    <source>
        <dbReference type="ARBA" id="ARBA00022729"/>
    </source>
</evidence>
<reference evidence="9" key="2">
    <citation type="journal article" date="2018" name="BMC Genomics">
        <title>Whole genome sequencing and function prediction of 133 gut anaerobes isolated from chicken caecum in pure cultures.</title>
        <authorList>
            <person name="Medvecky M."/>
            <person name="Cejkova D."/>
            <person name="Polansky O."/>
            <person name="Karasova D."/>
            <person name="Kubasova T."/>
            <person name="Cizek A."/>
            <person name="Rychlik I."/>
        </authorList>
    </citation>
    <scope>NUCLEOTIDE SEQUENCE</scope>
    <source>
        <strain evidence="9">An101</strain>
        <strain evidence="8">An115</strain>
    </source>
</reference>
<keyword evidence="4" id="KW-0572">Peptidoglycan-anchor</keyword>
<gene>
    <name evidence="9" type="ORF">B5E44_01610</name>
    <name evidence="8" type="ORF">B5E59_01690</name>
</gene>
<evidence type="ECO:0000256" key="5">
    <source>
        <dbReference type="SAM" id="MobiDB-lite"/>
    </source>
</evidence>
<keyword evidence="6" id="KW-1133">Transmembrane helix</keyword>
<feature type="transmembrane region" description="Helical" evidence="6">
    <location>
        <begin position="60"/>
        <end position="79"/>
    </location>
</feature>
<proteinExistence type="predicted"/>
<dbReference type="AlphaFoldDB" id="A0A1Y4UJH5"/>
<evidence type="ECO:0000313" key="8">
    <source>
        <dbReference type="EMBL" id="OUQ57902.1"/>
    </source>
</evidence>
<sequence length="85" mass="8979">MDNENYDDDSKAQSTLPNGESINAKGQVLNAAGQVIGYIDKNGQVHYYSLPQTGEDQNDLAAILGAGAVAISMIGLAGVKKRRNN</sequence>
<accession>A0A1Y4UJH5</accession>
<evidence type="ECO:0000256" key="6">
    <source>
        <dbReference type="SAM" id="Phobius"/>
    </source>
</evidence>
<evidence type="ECO:0000256" key="2">
    <source>
        <dbReference type="ARBA" id="ARBA00022525"/>
    </source>
</evidence>
<evidence type="ECO:0000313" key="9">
    <source>
        <dbReference type="EMBL" id="OUQ77674.1"/>
    </source>
</evidence>
<dbReference type="Proteomes" id="UP000196293">
    <property type="component" value="Unassembled WGS sequence"/>
</dbReference>
<reference evidence="10 11" key="1">
    <citation type="submission" date="2017-04" db="EMBL/GenBank/DDBJ databases">
        <title>Function of individual gut microbiota members based on whole genome sequencing of pure cultures obtained from chicken caecum.</title>
        <authorList>
            <person name="Medvecky M."/>
            <person name="Cejkova D."/>
            <person name="Polansky O."/>
            <person name="Karasova D."/>
            <person name="Kubasova T."/>
            <person name="Cizek A."/>
            <person name="Rychlik I."/>
        </authorList>
    </citation>
    <scope>NUCLEOTIDE SEQUENCE [LARGE SCALE GENOMIC DNA]</scope>
    <source>
        <strain evidence="10">An101</strain>
        <strain evidence="11">An115</strain>
    </source>
</reference>
<keyword evidence="6" id="KW-0472">Membrane</keyword>
<evidence type="ECO:0000313" key="10">
    <source>
        <dbReference type="Proteomes" id="UP000195859"/>
    </source>
</evidence>
<dbReference type="Pfam" id="PF00746">
    <property type="entry name" value="Gram_pos_anchor"/>
    <property type="match status" value="1"/>
</dbReference>
<dbReference type="EMBL" id="NFLS01000002">
    <property type="protein sequence ID" value="OUQ57902.1"/>
    <property type="molecule type" value="Genomic_DNA"/>
</dbReference>
<keyword evidence="1" id="KW-0134">Cell wall</keyword>
<feature type="domain" description="Gram-positive cocci surface proteins LPxTG" evidence="7">
    <location>
        <begin position="50"/>
        <end position="85"/>
    </location>
</feature>
<name>A0A1Y4UJH5_9LACO</name>
<comment type="caution">
    <text evidence="9">The sequence shown here is derived from an EMBL/GenBank/DDBJ whole genome shotgun (WGS) entry which is preliminary data.</text>
</comment>
<evidence type="ECO:0000313" key="11">
    <source>
        <dbReference type="Proteomes" id="UP000196293"/>
    </source>
</evidence>
<evidence type="ECO:0000256" key="4">
    <source>
        <dbReference type="ARBA" id="ARBA00023088"/>
    </source>
</evidence>
<dbReference type="NCBIfam" id="TIGR01167">
    <property type="entry name" value="LPXTG_anchor"/>
    <property type="match status" value="1"/>
</dbReference>
<keyword evidence="2" id="KW-0964">Secreted</keyword>
<dbReference type="PROSITE" id="PS50847">
    <property type="entry name" value="GRAM_POS_ANCHORING"/>
    <property type="match status" value="1"/>
</dbReference>
<dbReference type="EMBL" id="NFLZ01000003">
    <property type="protein sequence ID" value="OUQ77674.1"/>
    <property type="molecule type" value="Genomic_DNA"/>
</dbReference>
<keyword evidence="6" id="KW-0812">Transmembrane</keyword>
<feature type="compositionally biased region" description="Polar residues" evidence="5">
    <location>
        <begin position="12"/>
        <end position="21"/>
    </location>
</feature>
<dbReference type="InterPro" id="IPR019931">
    <property type="entry name" value="LPXTG_anchor"/>
</dbReference>